<dbReference type="HOGENOM" id="CLU_034499_0_0_1"/>
<dbReference type="PANTHER" id="PTHR33844:SF1">
    <property type="entry name" value="SULFOTRANSFERASE DOMAIN-CONTAINING PROTEIN"/>
    <property type="match status" value="1"/>
</dbReference>
<dbReference type="EMBL" id="AMQN01018171">
    <property type="status" value="NOT_ANNOTATED_CDS"/>
    <property type="molecule type" value="Genomic_DNA"/>
</dbReference>
<dbReference type="EnsemblMetazoa" id="CapteT213493">
    <property type="protein sequence ID" value="CapteP213493"/>
    <property type="gene ID" value="CapteG213493"/>
</dbReference>
<dbReference type="STRING" id="283909.R7V951"/>
<protein>
    <recommendedName>
        <fullName evidence="4">Sulfotransferase domain-containing protein</fullName>
    </recommendedName>
</protein>
<dbReference type="SUPFAM" id="SSF52540">
    <property type="entry name" value="P-loop containing nucleoside triphosphate hydrolases"/>
    <property type="match status" value="1"/>
</dbReference>
<dbReference type="InterPro" id="IPR027417">
    <property type="entry name" value="P-loop_NTPase"/>
</dbReference>
<dbReference type="EMBL" id="KB294010">
    <property type="protein sequence ID" value="ELU15094.1"/>
    <property type="molecule type" value="Genomic_DNA"/>
</dbReference>
<sequence length="437" mass="49502">MAIRPLDTTKLLLAHATAKGIFIFLRLILCILQTLSWKIFGIQNAIEKNKDPKSKPVAQALKVLTWSKFCFLLPPSLRDFIYVHDEYIDPEYVIQNDHVLLFFLDPHQDVAVFGEGMQGQRLWHSDCDSDITLSLFKNSRRLIVMPMDEFHKVCARLPDPDKPLVIMGNTARCGSTLLTQIFECTNKVVSYSEPLPLNDLAVLYHDKGPCSQVNQLTRSLIRIYSRPLKSMPEPEGYLIKPVGPSLVCAEPIRKLYPNTTVFYLYRNLENVTKSMYKLSYVLPTTRLVYILCRLSGNLVESVFANNGYPTEGANRTVDNDYCCGIFIAAISANVYKKMRADGNDVHGLLYDDLVQRKESGVRAILNASRLPGSLVQSAMTAFTRDSQRNSIVSREAFSKIKPLEYTEDDKLKSNQLLVELGFPTIDEPCRLEGTLEF</sequence>
<evidence type="ECO:0008006" key="4">
    <source>
        <dbReference type="Google" id="ProtNLM"/>
    </source>
</evidence>
<keyword evidence="3" id="KW-1185">Reference proteome</keyword>
<reference evidence="1 3" key="2">
    <citation type="journal article" date="2013" name="Nature">
        <title>Insights into bilaterian evolution from three spiralian genomes.</title>
        <authorList>
            <person name="Simakov O."/>
            <person name="Marletaz F."/>
            <person name="Cho S.J."/>
            <person name="Edsinger-Gonzales E."/>
            <person name="Havlak P."/>
            <person name="Hellsten U."/>
            <person name="Kuo D.H."/>
            <person name="Larsson T."/>
            <person name="Lv J."/>
            <person name="Arendt D."/>
            <person name="Savage R."/>
            <person name="Osoegawa K."/>
            <person name="de Jong P."/>
            <person name="Grimwood J."/>
            <person name="Chapman J.A."/>
            <person name="Shapiro H."/>
            <person name="Aerts A."/>
            <person name="Otillar R.P."/>
            <person name="Terry A.Y."/>
            <person name="Boore J.L."/>
            <person name="Grigoriev I.V."/>
            <person name="Lindberg D.R."/>
            <person name="Seaver E.C."/>
            <person name="Weisblat D.A."/>
            <person name="Putnam N.H."/>
            <person name="Rokhsar D.S."/>
        </authorList>
    </citation>
    <scope>NUCLEOTIDE SEQUENCE</scope>
    <source>
        <strain evidence="1 3">I ESC-2004</strain>
    </source>
</reference>
<name>R7V951_CAPTE</name>
<reference evidence="3" key="1">
    <citation type="submission" date="2012-12" db="EMBL/GenBank/DDBJ databases">
        <authorList>
            <person name="Hellsten U."/>
            <person name="Grimwood J."/>
            <person name="Chapman J.A."/>
            <person name="Shapiro H."/>
            <person name="Aerts A."/>
            <person name="Otillar R.P."/>
            <person name="Terry A.Y."/>
            <person name="Boore J.L."/>
            <person name="Simakov O."/>
            <person name="Marletaz F."/>
            <person name="Cho S.-J."/>
            <person name="Edsinger-Gonzales E."/>
            <person name="Havlak P."/>
            <person name="Kuo D.-H."/>
            <person name="Larsson T."/>
            <person name="Lv J."/>
            <person name="Arendt D."/>
            <person name="Savage R."/>
            <person name="Osoegawa K."/>
            <person name="de Jong P."/>
            <person name="Lindberg D.R."/>
            <person name="Seaver E.C."/>
            <person name="Weisblat D.A."/>
            <person name="Putnam N.H."/>
            <person name="Grigoriev I.V."/>
            <person name="Rokhsar D.S."/>
        </authorList>
    </citation>
    <scope>NUCLEOTIDE SEQUENCE</scope>
    <source>
        <strain evidence="3">I ESC-2004</strain>
    </source>
</reference>
<dbReference type="PANTHER" id="PTHR33844">
    <property type="entry name" value="SULFOTRANSFER_1 DOMAIN-CONTAINING PROTEIN"/>
    <property type="match status" value="1"/>
</dbReference>
<dbReference type="Gene3D" id="3.40.50.300">
    <property type="entry name" value="P-loop containing nucleotide triphosphate hydrolases"/>
    <property type="match status" value="1"/>
</dbReference>
<dbReference type="OrthoDB" id="5912733at2759"/>
<dbReference type="Proteomes" id="UP000014760">
    <property type="component" value="Unassembled WGS sequence"/>
</dbReference>
<accession>R7V951</accession>
<evidence type="ECO:0000313" key="3">
    <source>
        <dbReference type="Proteomes" id="UP000014760"/>
    </source>
</evidence>
<proteinExistence type="predicted"/>
<organism evidence="1">
    <name type="scientific">Capitella teleta</name>
    <name type="common">Polychaete worm</name>
    <dbReference type="NCBI Taxonomy" id="283909"/>
    <lineage>
        <taxon>Eukaryota</taxon>
        <taxon>Metazoa</taxon>
        <taxon>Spiralia</taxon>
        <taxon>Lophotrochozoa</taxon>
        <taxon>Annelida</taxon>
        <taxon>Polychaeta</taxon>
        <taxon>Sedentaria</taxon>
        <taxon>Scolecida</taxon>
        <taxon>Capitellidae</taxon>
        <taxon>Capitella</taxon>
    </lineage>
</organism>
<evidence type="ECO:0000313" key="2">
    <source>
        <dbReference type="EnsemblMetazoa" id="CapteP213493"/>
    </source>
</evidence>
<gene>
    <name evidence="1" type="ORF">CAPTEDRAFT_213493</name>
</gene>
<reference evidence="2" key="3">
    <citation type="submission" date="2015-06" db="UniProtKB">
        <authorList>
            <consortium name="EnsemblMetazoa"/>
        </authorList>
    </citation>
    <scope>IDENTIFICATION</scope>
</reference>
<evidence type="ECO:0000313" key="1">
    <source>
        <dbReference type="EMBL" id="ELU15094.1"/>
    </source>
</evidence>
<dbReference type="AlphaFoldDB" id="R7V951"/>